<dbReference type="Gene3D" id="3.60.21.10">
    <property type="match status" value="1"/>
</dbReference>
<dbReference type="GO" id="GO:0006310">
    <property type="term" value="P:DNA recombination"/>
    <property type="evidence" value="ECO:0007669"/>
    <property type="project" value="UniProtKB-KW"/>
</dbReference>
<evidence type="ECO:0000259" key="8">
    <source>
        <dbReference type="Pfam" id="PF00149"/>
    </source>
</evidence>
<evidence type="ECO:0000256" key="5">
    <source>
        <dbReference type="ARBA" id="ARBA00022801"/>
    </source>
</evidence>
<feature type="domain" description="Calcineurin-like phosphoesterase" evidence="8">
    <location>
        <begin position="1"/>
        <end position="243"/>
    </location>
</feature>
<dbReference type="Pfam" id="PF12320">
    <property type="entry name" value="SbcD_C"/>
    <property type="match status" value="1"/>
</dbReference>
<comment type="similarity">
    <text evidence="1 7">Belongs to the SbcD family.</text>
</comment>
<dbReference type="Pfam" id="PF00149">
    <property type="entry name" value="Metallophos"/>
    <property type="match status" value="1"/>
</dbReference>
<dbReference type="NCBIfam" id="TIGR00619">
    <property type="entry name" value="sbcd"/>
    <property type="match status" value="1"/>
</dbReference>
<dbReference type="Proteomes" id="UP000253034">
    <property type="component" value="Unassembled WGS sequence"/>
</dbReference>
<keyword evidence="7" id="KW-0233">DNA recombination</keyword>
<evidence type="ECO:0000259" key="9">
    <source>
        <dbReference type="Pfam" id="PF12320"/>
    </source>
</evidence>
<keyword evidence="7" id="KW-0235">DNA replication</keyword>
<dbReference type="InterPro" id="IPR026843">
    <property type="entry name" value="SbcD_C"/>
</dbReference>
<dbReference type="GO" id="GO:0006260">
    <property type="term" value="P:DNA replication"/>
    <property type="evidence" value="ECO:0007669"/>
    <property type="project" value="UniProtKB-KW"/>
</dbReference>
<dbReference type="OrthoDB" id="9773856at2"/>
<evidence type="ECO:0000256" key="7">
    <source>
        <dbReference type="RuleBase" id="RU363069"/>
    </source>
</evidence>
<evidence type="ECO:0000256" key="2">
    <source>
        <dbReference type="ARBA" id="ARBA00011322"/>
    </source>
</evidence>
<evidence type="ECO:0000256" key="1">
    <source>
        <dbReference type="ARBA" id="ARBA00010555"/>
    </source>
</evidence>
<comment type="function">
    <text evidence="7">SbcCD cleaves DNA hairpin structures. These structures can inhibit DNA replication and are intermediates in certain DNA recombination reactions. The complex acts as a 3'-&gt;5' double strand exonuclease that can open hairpins. It also has a 5' single-strand endonuclease activity.</text>
</comment>
<dbReference type="GO" id="GO:0004519">
    <property type="term" value="F:endonuclease activity"/>
    <property type="evidence" value="ECO:0007669"/>
    <property type="project" value="UniProtKB-KW"/>
</dbReference>
<evidence type="ECO:0000256" key="3">
    <source>
        <dbReference type="ARBA" id="ARBA00013365"/>
    </source>
</evidence>
<dbReference type="SUPFAM" id="SSF56300">
    <property type="entry name" value="Metallo-dependent phosphatases"/>
    <property type="match status" value="1"/>
</dbReference>
<feature type="domain" description="Nuclease SbcCD subunit D C-terminal" evidence="9">
    <location>
        <begin position="294"/>
        <end position="382"/>
    </location>
</feature>
<evidence type="ECO:0000313" key="11">
    <source>
        <dbReference type="Proteomes" id="UP000253034"/>
    </source>
</evidence>
<keyword evidence="6 7" id="KW-0269">Exonuclease</keyword>
<evidence type="ECO:0000256" key="4">
    <source>
        <dbReference type="ARBA" id="ARBA00022722"/>
    </source>
</evidence>
<gene>
    <name evidence="7" type="primary">sbcD</name>
    <name evidence="10" type="ORF">DFR58_13331</name>
</gene>
<keyword evidence="7" id="KW-0255">Endonuclease</keyword>
<keyword evidence="5 7" id="KW-0378">Hydrolase</keyword>
<sequence>MRILHTSDWHLGKMLDNISRIQEQREFSDCLCDIAEKESIDLVLVAGDIYDTYNPSAAAEELFYRTVDRLSAGGRRAVVVIAGNHDNPERLCAAAPMAYKNGIILLGYPASDAGIYKWDGGGIRVVRSGPGWLQVSIDGCDEDAVIIALAYPSESRLDQVLSDEANESRLQKAYSDRIGGLISLLSKNFREDTVNVVMGHMFLRGGKESESERTLQIGGALTVDPAVLPPKAHFAAMGHLHRPQRIKDAPCPAFYSGSPLAYSFSEAGYSKVVYVVDAVPGRQADIKEVLLSCGKPLKKWEARNGIEQALAWCEEGRDANAWIDVDIYTDRVLATEEQKRLRELNPGIINIRPVIKTKELEVQSLENREGKKIDELFADYCRFKTGMEISEELAAAFLEVINDEQDDEGGGGERLETKIS</sequence>
<protein>
    <recommendedName>
        <fullName evidence="3 7">Nuclease SbcCD subunit D</fullName>
    </recommendedName>
</protein>
<dbReference type="RefSeq" id="WP_114299724.1">
    <property type="nucleotide sequence ID" value="NZ_QPJT01000033.1"/>
</dbReference>
<comment type="caution">
    <text evidence="10">The sequence shown here is derived from an EMBL/GenBank/DDBJ whole genome shotgun (WGS) entry which is preliminary data.</text>
</comment>
<evidence type="ECO:0000313" key="10">
    <source>
        <dbReference type="EMBL" id="RCX09892.1"/>
    </source>
</evidence>
<keyword evidence="4 7" id="KW-0540">Nuclease</keyword>
<dbReference type="InterPro" id="IPR050535">
    <property type="entry name" value="DNA_Repair-Maintenance_Comp"/>
</dbReference>
<dbReference type="CDD" id="cd00840">
    <property type="entry name" value="MPP_Mre11_N"/>
    <property type="match status" value="1"/>
</dbReference>
<dbReference type="InterPro" id="IPR004593">
    <property type="entry name" value="SbcD"/>
</dbReference>
<dbReference type="InterPro" id="IPR041796">
    <property type="entry name" value="Mre11_N"/>
</dbReference>
<dbReference type="PANTHER" id="PTHR30337:SF0">
    <property type="entry name" value="NUCLEASE SBCCD SUBUNIT D"/>
    <property type="match status" value="1"/>
</dbReference>
<organism evidence="10 11">
    <name type="scientific">Anaerobacterium chartisolvens</name>
    <dbReference type="NCBI Taxonomy" id="1297424"/>
    <lineage>
        <taxon>Bacteria</taxon>
        <taxon>Bacillati</taxon>
        <taxon>Bacillota</taxon>
        <taxon>Clostridia</taxon>
        <taxon>Eubacteriales</taxon>
        <taxon>Oscillospiraceae</taxon>
        <taxon>Anaerobacterium</taxon>
    </lineage>
</organism>
<comment type="subunit">
    <text evidence="2 7">Heterodimer of SbcC and SbcD.</text>
</comment>
<name>A0A369AKK2_9FIRM</name>
<dbReference type="InterPro" id="IPR029052">
    <property type="entry name" value="Metallo-depent_PP-like"/>
</dbReference>
<reference evidence="10 11" key="1">
    <citation type="submission" date="2018-07" db="EMBL/GenBank/DDBJ databases">
        <title>Genomic Encyclopedia of Type Strains, Phase IV (KMG-IV): sequencing the most valuable type-strain genomes for metagenomic binning, comparative biology and taxonomic classification.</title>
        <authorList>
            <person name="Goeker M."/>
        </authorList>
    </citation>
    <scope>NUCLEOTIDE SEQUENCE [LARGE SCALE GENOMIC DNA]</scope>
    <source>
        <strain evidence="10 11">DSM 27016</strain>
    </source>
</reference>
<keyword evidence="11" id="KW-1185">Reference proteome</keyword>
<evidence type="ECO:0000256" key="6">
    <source>
        <dbReference type="ARBA" id="ARBA00022839"/>
    </source>
</evidence>
<dbReference type="EMBL" id="QPJT01000033">
    <property type="protein sequence ID" value="RCX09892.1"/>
    <property type="molecule type" value="Genomic_DNA"/>
</dbReference>
<accession>A0A369AKK2</accession>
<dbReference type="AlphaFoldDB" id="A0A369AKK2"/>
<dbReference type="InterPro" id="IPR004843">
    <property type="entry name" value="Calcineurin-like_PHP"/>
</dbReference>
<dbReference type="PANTHER" id="PTHR30337">
    <property type="entry name" value="COMPONENT OF ATP-DEPENDENT DSDNA EXONUCLEASE"/>
    <property type="match status" value="1"/>
</dbReference>
<proteinExistence type="inferred from homology"/>
<dbReference type="GO" id="GO:0008408">
    <property type="term" value="F:3'-5' exonuclease activity"/>
    <property type="evidence" value="ECO:0007669"/>
    <property type="project" value="InterPro"/>
</dbReference>